<reference evidence="3 4" key="1">
    <citation type="submission" date="2023-07" db="EMBL/GenBank/DDBJ databases">
        <title>Closed genoem sequence of Methanomicrococcus sp. Hf6.</title>
        <authorList>
            <person name="Poehlein A."/>
            <person name="Protasov E."/>
            <person name="Platt K."/>
            <person name="Reeh H."/>
            <person name="Daniel R."/>
            <person name="Brune A."/>
        </authorList>
    </citation>
    <scope>NUCLEOTIDE SEQUENCE [LARGE SCALE GENOMIC DNA]</scope>
    <source>
        <strain evidence="3 4">Hf6</strain>
    </source>
</reference>
<keyword evidence="4" id="KW-1185">Reference proteome</keyword>
<evidence type="ECO:0000256" key="1">
    <source>
        <dbReference type="SAM" id="MobiDB-lite"/>
    </source>
</evidence>
<keyword evidence="2" id="KW-0472">Membrane</keyword>
<proteinExistence type="predicted"/>
<dbReference type="GeneID" id="85196293"/>
<dbReference type="KEGG" id="mehf:MmiHf6_16800"/>
<evidence type="ECO:0000256" key="2">
    <source>
        <dbReference type="SAM" id="Phobius"/>
    </source>
</evidence>
<name>A0AA96ZTB3_9EURY</name>
<evidence type="ECO:0000313" key="3">
    <source>
        <dbReference type="EMBL" id="WNY24349.1"/>
    </source>
</evidence>
<gene>
    <name evidence="3" type="ORF">MmiHf6_16800</name>
</gene>
<dbReference type="EMBL" id="CP131059">
    <property type="protein sequence ID" value="WNY24349.1"/>
    <property type="molecule type" value="Genomic_DNA"/>
</dbReference>
<dbReference type="Proteomes" id="UP001302978">
    <property type="component" value="Chromosome"/>
</dbReference>
<dbReference type="RefSeq" id="WP_316557529.1">
    <property type="nucleotide sequence ID" value="NZ_CP131059.1"/>
</dbReference>
<keyword evidence="2" id="KW-0812">Transmembrane</keyword>
<accession>A0AA96ZTB3</accession>
<protein>
    <recommendedName>
        <fullName evidence="5">Zinc-ribbon domain-containing protein</fullName>
    </recommendedName>
</protein>
<feature type="transmembrane region" description="Helical" evidence="2">
    <location>
        <begin position="152"/>
        <end position="183"/>
    </location>
</feature>
<sequence length="184" mass="20611">MTNNFCSNCGQAAIDLNANFCAGCGAQIHSSQTESTSSESYSNENYQSSGQHSGQTYNENRTYARPDNVVYVKEKSTFVSIILSFIFPGAGQVYNGNLKKGIYMMIGFWIGLFVFVFPGIIVWVYNMYDAYQDAEKINRGELPFIDPTAKDAVIYAITYIAAFFIIYIVFAIITAIIMLPFMFL</sequence>
<feature type="transmembrane region" description="Helical" evidence="2">
    <location>
        <begin position="76"/>
        <end position="94"/>
    </location>
</feature>
<keyword evidence="2" id="KW-1133">Transmembrane helix</keyword>
<feature type="region of interest" description="Disordered" evidence="1">
    <location>
        <begin position="35"/>
        <end position="58"/>
    </location>
</feature>
<evidence type="ECO:0008006" key="5">
    <source>
        <dbReference type="Google" id="ProtNLM"/>
    </source>
</evidence>
<organism evidence="3 4">
    <name type="scientific">Methanimicrococcus hongohii</name>
    <dbReference type="NCBI Taxonomy" id="3028295"/>
    <lineage>
        <taxon>Archaea</taxon>
        <taxon>Methanobacteriati</taxon>
        <taxon>Methanobacteriota</taxon>
        <taxon>Stenosarchaea group</taxon>
        <taxon>Methanomicrobia</taxon>
        <taxon>Methanosarcinales</taxon>
        <taxon>Methanosarcinaceae</taxon>
        <taxon>Methanimicrococcus</taxon>
    </lineage>
</organism>
<dbReference type="AlphaFoldDB" id="A0AA96ZTB3"/>
<evidence type="ECO:0000313" key="4">
    <source>
        <dbReference type="Proteomes" id="UP001302978"/>
    </source>
</evidence>
<feature type="transmembrane region" description="Helical" evidence="2">
    <location>
        <begin position="106"/>
        <end position="125"/>
    </location>
</feature>
<feature type="compositionally biased region" description="Low complexity" evidence="1">
    <location>
        <begin position="35"/>
        <end position="49"/>
    </location>
</feature>